<feature type="compositionally biased region" description="Polar residues" evidence="2">
    <location>
        <begin position="844"/>
        <end position="868"/>
    </location>
</feature>
<reference evidence="5" key="1">
    <citation type="submission" date="2022-11" db="UniProtKB">
        <authorList>
            <consortium name="WormBaseParasite"/>
        </authorList>
    </citation>
    <scope>IDENTIFICATION</scope>
</reference>
<feature type="compositionally biased region" description="Low complexity" evidence="2">
    <location>
        <begin position="1003"/>
        <end position="1015"/>
    </location>
</feature>
<dbReference type="InterPro" id="IPR013087">
    <property type="entry name" value="Znf_C2H2_type"/>
</dbReference>
<evidence type="ECO:0000313" key="5">
    <source>
        <dbReference type="WBParaSite" id="PSU_v2.g5871.t1"/>
    </source>
</evidence>
<dbReference type="SMART" id="SM00355">
    <property type="entry name" value="ZnF_C2H2"/>
    <property type="match status" value="2"/>
</dbReference>
<dbReference type="GO" id="GO:0008270">
    <property type="term" value="F:zinc ion binding"/>
    <property type="evidence" value="ECO:0007669"/>
    <property type="project" value="UniProtKB-KW"/>
</dbReference>
<evidence type="ECO:0000256" key="2">
    <source>
        <dbReference type="SAM" id="MobiDB-lite"/>
    </source>
</evidence>
<feature type="compositionally biased region" description="Polar residues" evidence="2">
    <location>
        <begin position="812"/>
        <end position="831"/>
    </location>
</feature>
<feature type="region of interest" description="Disordered" evidence="2">
    <location>
        <begin position="275"/>
        <end position="388"/>
    </location>
</feature>
<feature type="region of interest" description="Disordered" evidence="2">
    <location>
        <begin position="946"/>
        <end position="1066"/>
    </location>
</feature>
<dbReference type="Gene3D" id="3.30.160.60">
    <property type="entry name" value="Classic Zinc Finger"/>
    <property type="match status" value="1"/>
</dbReference>
<feature type="compositionally biased region" description="Low complexity" evidence="2">
    <location>
        <begin position="359"/>
        <end position="388"/>
    </location>
</feature>
<dbReference type="AlphaFoldDB" id="A0A914Z169"/>
<feature type="compositionally biased region" description="Polar residues" evidence="2">
    <location>
        <begin position="681"/>
        <end position="691"/>
    </location>
</feature>
<name>A0A914Z169_9BILA</name>
<feature type="compositionally biased region" description="Low complexity" evidence="2">
    <location>
        <begin position="1034"/>
        <end position="1066"/>
    </location>
</feature>
<feature type="region of interest" description="Disordered" evidence="2">
    <location>
        <begin position="1"/>
        <end position="59"/>
    </location>
</feature>
<proteinExistence type="predicted"/>
<feature type="region of interest" description="Disordered" evidence="2">
    <location>
        <begin position="197"/>
        <end position="240"/>
    </location>
</feature>
<keyword evidence="1" id="KW-0862">Zinc</keyword>
<feature type="region of interest" description="Disordered" evidence="2">
    <location>
        <begin position="811"/>
        <end position="881"/>
    </location>
</feature>
<feature type="compositionally biased region" description="Low complexity" evidence="2">
    <location>
        <begin position="692"/>
        <end position="705"/>
    </location>
</feature>
<feature type="compositionally biased region" description="Low complexity" evidence="2">
    <location>
        <begin position="407"/>
        <end position="431"/>
    </location>
</feature>
<feature type="compositionally biased region" description="Polar residues" evidence="2">
    <location>
        <begin position="947"/>
        <end position="981"/>
    </location>
</feature>
<dbReference type="WBParaSite" id="PSU_v2.g5871.t1">
    <property type="protein sequence ID" value="PSU_v2.g5871.t1"/>
    <property type="gene ID" value="PSU_v2.g5871"/>
</dbReference>
<dbReference type="PROSITE" id="PS00028">
    <property type="entry name" value="ZINC_FINGER_C2H2_1"/>
    <property type="match status" value="2"/>
</dbReference>
<protein>
    <submittedName>
        <fullName evidence="5">C2H2-type domain-containing protein</fullName>
    </submittedName>
</protein>
<evidence type="ECO:0000259" key="3">
    <source>
        <dbReference type="PROSITE" id="PS50157"/>
    </source>
</evidence>
<feature type="compositionally biased region" description="Polar residues" evidence="2">
    <location>
        <begin position="1016"/>
        <end position="1026"/>
    </location>
</feature>
<feature type="compositionally biased region" description="Polar residues" evidence="2">
    <location>
        <begin position="221"/>
        <end position="240"/>
    </location>
</feature>
<feature type="compositionally biased region" description="Polar residues" evidence="2">
    <location>
        <begin position="438"/>
        <end position="464"/>
    </location>
</feature>
<accession>A0A914Z169</accession>
<organism evidence="4 5">
    <name type="scientific">Panagrolaimus superbus</name>
    <dbReference type="NCBI Taxonomy" id="310955"/>
    <lineage>
        <taxon>Eukaryota</taxon>
        <taxon>Metazoa</taxon>
        <taxon>Ecdysozoa</taxon>
        <taxon>Nematoda</taxon>
        <taxon>Chromadorea</taxon>
        <taxon>Rhabditida</taxon>
        <taxon>Tylenchina</taxon>
        <taxon>Panagrolaimomorpha</taxon>
        <taxon>Panagrolaimoidea</taxon>
        <taxon>Panagrolaimidae</taxon>
        <taxon>Panagrolaimus</taxon>
    </lineage>
</organism>
<feature type="compositionally biased region" description="Basic and acidic residues" evidence="2">
    <location>
        <begin position="197"/>
        <end position="208"/>
    </location>
</feature>
<feature type="region of interest" description="Disordered" evidence="2">
    <location>
        <begin position="627"/>
        <end position="705"/>
    </location>
</feature>
<keyword evidence="1" id="KW-0479">Metal-binding</keyword>
<keyword evidence="4" id="KW-1185">Reference proteome</keyword>
<feature type="region of interest" description="Disordered" evidence="2">
    <location>
        <begin position="407"/>
        <end position="464"/>
    </location>
</feature>
<feature type="domain" description="C2H2-type" evidence="3">
    <location>
        <begin position="497"/>
        <end position="520"/>
    </location>
</feature>
<dbReference type="Proteomes" id="UP000887577">
    <property type="component" value="Unplaced"/>
</dbReference>
<sequence length="1066" mass="120364">MQPVEFFNESFDRGNEASRDAMEYSENPEVIEQEKFDERKRRRNQIHNALMSKDTRNNDSMEYQNMDAESIPPKTFKIRDLMTPVKRAIKLPDVMKMDIPKPLKLDPFPFPPPDPFDDSDSPSILDNIPHTIPECLAVRQSYTTKYLRGIQRCLKENVYDYRINPEFDPLFPEPDPEIPTLTEAIAREKEERIRLFKREQVDKDRERMPPPPVPQTPSTSDESNPPHFSNGQSTTMGNSGVNVKEEIVTEKKFGCKVEGCTKSYKNLQGLKTHVKKEHPGVTLPSKLSHSEESILATALGAPPRLPPPPVNQRLPQLPTTQKQRSKTPQQQQVTTPSSSRPMTPQQPQTPSAQHRYEIQQTPVTPQHPPQQQQYVQSPQHVPQQQQHQQMQQVQYAQVTIPVSQAYPQQQQSQIQHQQSQGLPPQQQQARLPAPPSQIYQQQSVMESPQSVPSDYSSAGASPMSVMSQESIDETTMSQNGMIRKVSTKPQVTIPTKMKCPHCSKCYKTHQNLQKHVRDVHPQMMSEVEVSYSKPQQQTTTYYVPPTNVNRQDVMYVEQQHVSSGDPNIQQQDGRSVTIVRQQPPMHIIEDQHHQQHGSHIPQNQIVTSQAGGQTIVHYQVQQVPIRQQQQQQQQNHQQQQQQSHQIEMDSSQQQQQQTYTPQGPSPDVIMIDSTPPATPRNVMTPTVSSIDQQQQHHQQQPQSQQVYIQTSNGQLRAAAPGQQYIRQQGGRSVLYQSQPIHIIQQQPFSGEKYTVVVKQPQNQYRTINPQQMSRNGQQIISNQQGNTYAYPVTQTNQPIASRYYAAAPQRGAASSSNQIQNPATSSANNPTIEGGSGGGENTVDYYSTPPQLTPQQAIPSRPRPQQGTYKVYSQGRGPPQVRTITVTNPGQKGTVKYALQVPQGNLSPQTYMNPSPGVQYVRTPSGNIAKSSQVQFITAPVRVANPQRPNQPLQQYPVTATGQPFSSRTPQPYTVRGQNQARGRIVVPAVQGTPRRPQRPITQLHQQPQQQHPLQSASQEGQTIQIQRLPVPLPQSSQQQSQQPQSQQIQQQSSQIDLPQSQENPE</sequence>
<evidence type="ECO:0000313" key="4">
    <source>
        <dbReference type="Proteomes" id="UP000887577"/>
    </source>
</evidence>
<feature type="compositionally biased region" description="Low complexity" evidence="2">
    <location>
        <begin position="627"/>
        <end position="645"/>
    </location>
</feature>
<feature type="compositionally biased region" description="Basic and acidic residues" evidence="2">
    <location>
        <begin position="10"/>
        <end position="22"/>
    </location>
</feature>
<feature type="compositionally biased region" description="Polar residues" evidence="2">
    <location>
        <begin position="342"/>
        <end position="352"/>
    </location>
</feature>
<dbReference type="PROSITE" id="PS50157">
    <property type="entry name" value="ZINC_FINGER_C2H2_2"/>
    <property type="match status" value="1"/>
</dbReference>
<feature type="compositionally biased region" description="Low complexity" evidence="2">
    <location>
        <begin position="311"/>
        <end position="341"/>
    </location>
</feature>
<evidence type="ECO:0000256" key="1">
    <source>
        <dbReference type="PROSITE-ProRule" id="PRU00042"/>
    </source>
</evidence>
<keyword evidence="1" id="KW-0863">Zinc-finger</keyword>